<gene>
    <name evidence="1" type="ORF">LCGC14_2664840</name>
</gene>
<proteinExistence type="predicted"/>
<dbReference type="AlphaFoldDB" id="A0A0F9AD76"/>
<evidence type="ECO:0000313" key="1">
    <source>
        <dbReference type="EMBL" id="KKK96230.1"/>
    </source>
</evidence>
<reference evidence="1" key="1">
    <citation type="journal article" date="2015" name="Nature">
        <title>Complex archaea that bridge the gap between prokaryotes and eukaryotes.</title>
        <authorList>
            <person name="Spang A."/>
            <person name="Saw J.H."/>
            <person name="Jorgensen S.L."/>
            <person name="Zaremba-Niedzwiedzka K."/>
            <person name="Martijn J."/>
            <person name="Lind A.E."/>
            <person name="van Eijk R."/>
            <person name="Schleper C."/>
            <person name="Guy L."/>
            <person name="Ettema T.J."/>
        </authorList>
    </citation>
    <scope>NUCLEOTIDE SEQUENCE</scope>
</reference>
<sequence length="149" mass="17905">MAPTIIQFRAPLPDLVAEWEKKYAPKTKRRFDITKVKANRKCRACGRTTLLNRHHKGFESLFARARPDLYAKRYIEFRPRDVVILCKYCHSECHSWLVGVKYEVTDIVYGRHHDPGCRVLLTKRQCELYRRSMIRLTNLWIKEYIRHDK</sequence>
<name>A0A0F9AD76_9ZZZZ</name>
<protein>
    <recommendedName>
        <fullName evidence="2">HNH domain-containing protein</fullName>
    </recommendedName>
</protein>
<evidence type="ECO:0008006" key="2">
    <source>
        <dbReference type="Google" id="ProtNLM"/>
    </source>
</evidence>
<accession>A0A0F9AD76</accession>
<organism evidence="1">
    <name type="scientific">marine sediment metagenome</name>
    <dbReference type="NCBI Taxonomy" id="412755"/>
    <lineage>
        <taxon>unclassified sequences</taxon>
        <taxon>metagenomes</taxon>
        <taxon>ecological metagenomes</taxon>
    </lineage>
</organism>
<dbReference type="EMBL" id="LAZR01046570">
    <property type="protein sequence ID" value="KKK96230.1"/>
    <property type="molecule type" value="Genomic_DNA"/>
</dbReference>
<comment type="caution">
    <text evidence="1">The sequence shown here is derived from an EMBL/GenBank/DDBJ whole genome shotgun (WGS) entry which is preliminary data.</text>
</comment>